<dbReference type="Gene3D" id="3.30.70.330">
    <property type="match status" value="1"/>
</dbReference>
<dbReference type="InterPro" id="IPR034268">
    <property type="entry name" value="RBM25_RRM"/>
</dbReference>
<feature type="domain" description="RRM" evidence="4">
    <location>
        <begin position="28"/>
        <end position="106"/>
    </location>
</feature>
<organism evidence="6 7">
    <name type="scientific">Saprolegnia diclina (strain VS20)</name>
    <dbReference type="NCBI Taxonomy" id="1156394"/>
    <lineage>
        <taxon>Eukaryota</taxon>
        <taxon>Sar</taxon>
        <taxon>Stramenopiles</taxon>
        <taxon>Oomycota</taxon>
        <taxon>Saprolegniomycetes</taxon>
        <taxon>Saprolegniales</taxon>
        <taxon>Saprolegniaceae</taxon>
        <taxon>Saprolegnia</taxon>
    </lineage>
</organism>
<feature type="domain" description="PWI" evidence="5">
    <location>
        <begin position="413"/>
        <end position="506"/>
    </location>
</feature>
<dbReference type="SUPFAM" id="SSF101233">
    <property type="entry name" value="PWI domain"/>
    <property type="match status" value="1"/>
</dbReference>
<feature type="compositionally biased region" description="Basic and acidic residues" evidence="3">
    <location>
        <begin position="274"/>
        <end position="301"/>
    </location>
</feature>
<dbReference type="Proteomes" id="UP000030762">
    <property type="component" value="Unassembled WGS sequence"/>
</dbReference>
<dbReference type="GO" id="GO:0006397">
    <property type="term" value="P:mRNA processing"/>
    <property type="evidence" value="ECO:0007669"/>
    <property type="project" value="UniProtKB-KW"/>
</dbReference>
<gene>
    <name evidence="6" type="ORF">SDRG_15209</name>
</gene>
<dbReference type="OMA" id="DGCVNKK"/>
<dbReference type="PANTHER" id="PTHR18806">
    <property type="entry name" value="RBM25 PROTEIN"/>
    <property type="match status" value="1"/>
</dbReference>
<dbReference type="SMART" id="SM00311">
    <property type="entry name" value="PWI"/>
    <property type="match status" value="1"/>
</dbReference>
<dbReference type="Pfam" id="PF00076">
    <property type="entry name" value="RRM_1"/>
    <property type="match status" value="1"/>
</dbReference>
<dbReference type="InterPro" id="IPR000504">
    <property type="entry name" value="RRM_dom"/>
</dbReference>
<evidence type="ECO:0000256" key="1">
    <source>
        <dbReference type="ARBA" id="ARBA00022664"/>
    </source>
</evidence>
<dbReference type="AlphaFoldDB" id="T0PXP4"/>
<feature type="region of interest" description="Disordered" evidence="3">
    <location>
        <begin position="210"/>
        <end position="324"/>
    </location>
</feature>
<evidence type="ECO:0000256" key="3">
    <source>
        <dbReference type="SAM" id="MobiDB-lite"/>
    </source>
</evidence>
<keyword evidence="1" id="KW-0507">mRNA processing</keyword>
<dbReference type="InterPro" id="IPR035979">
    <property type="entry name" value="RBD_domain_sf"/>
</dbReference>
<dbReference type="Pfam" id="PF01480">
    <property type="entry name" value="PWI"/>
    <property type="match status" value="1"/>
</dbReference>
<reference evidence="6 7" key="1">
    <citation type="submission" date="2012-04" db="EMBL/GenBank/DDBJ databases">
        <title>The Genome Sequence of Saprolegnia declina VS20.</title>
        <authorList>
            <consortium name="The Broad Institute Genome Sequencing Platform"/>
            <person name="Russ C."/>
            <person name="Nusbaum C."/>
            <person name="Tyler B."/>
            <person name="van West P."/>
            <person name="Dieguez-Uribeondo J."/>
            <person name="de Bruijn I."/>
            <person name="Tripathy S."/>
            <person name="Jiang R."/>
            <person name="Young S.K."/>
            <person name="Zeng Q."/>
            <person name="Gargeya S."/>
            <person name="Fitzgerald M."/>
            <person name="Haas B."/>
            <person name="Abouelleil A."/>
            <person name="Alvarado L."/>
            <person name="Arachchi H.M."/>
            <person name="Berlin A."/>
            <person name="Chapman S.B."/>
            <person name="Goldberg J."/>
            <person name="Griggs A."/>
            <person name="Gujja S."/>
            <person name="Hansen M."/>
            <person name="Howarth C."/>
            <person name="Imamovic A."/>
            <person name="Larimer J."/>
            <person name="McCowen C."/>
            <person name="Montmayeur A."/>
            <person name="Murphy C."/>
            <person name="Neiman D."/>
            <person name="Pearson M."/>
            <person name="Priest M."/>
            <person name="Roberts A."/>
            <person name="Saif S."/>
            <person name="Shea T."/>
            <person name="Sisk P."/>
            <person name="Sykes S."/>
            <person name="Wortman J."/>
            <person name="Nusbaum C."/>
            <person name="Birren B."/>
        </authorList>
    </citation>
    <scope>NUCLEOTIDE SEQUENCE [LARGE SCALE GENOMIC DNA]</scope>
    <source>
        <strain evidence="6 7">VS20</strain>
    </source>
</reference>
<dbReference type="InterPro" id="IPR052768">
    <property type="entry name" value="RBM25"/>
</dbReference>
<dbReference type="RefSeq" id="XP_008619598.1">
    <property type="nucleotide sequence ID" value="XM_008621376.1"/>
</dbReference>
<accession>T0PXP4</accession>
<dbReference type="SUPFAM" id="SSF54928">
    <property type="entry name" value="RNA-binding domain, RBD"/>
    <property type="match status" value="1"/>
</dbReference>
<dbReference type="SMART" id="SM00360">
    <property type="entry name" value="RRM"/>
    <property type="match status" value="1"/>
</dbReference>
<evidence type="ECO:0000313" key="7">
    <source>
        <dbReference type="Proteomes" id="UP000030762"/>
    </source>
</evidence>
<feature type="compositionally biased region" description="Basic and acidic residues" evidence="3">
    <location>
        <begin position="229"/>
        <end position="254"/>
    </location>
</feature>
<evidence type="ECO:0000259" key="4">
    <source>
        <dbReference type="PROSITE" id="PS50102"/>
    </source>
</evidence>
<feature type="compositionally biased region" description="Basic residues" evidence="3">
    <location>
        <begin position="255"/>
        <end position="273"/>
    </location>
</feature>
<dbReference type="VEuPathDB" id="FungiDB:SDRG_15209"/>
<feature type="compositionally biased region" description="Pro residues" evidence="3">
    <location>
        <begin position="311"/>
        <end position="323"/>
    </location>
</feature>
<dbReference type="GeneID" id="19955936"/>
<dbReference type="InterPro" id="IPR012677">
    <property type="entry name" value="Nucleotide-bd_a/b_plait_sf"/>
</dbReference>
<dbReference type="EMBL" id="JH767217">
    <property type="protein sequence ID" value="EQC26996.1"/>
    <property type="molecule type" value="Genomic_DNA"/>
</dbReference>
<evidence type="ECO:0000313" key="6">
    <source>
        <dbReference type="EMBL" id="EQC26996.1"/>
    </source>
</evidence>
<evidence type="ECO:0000256" key="2">
    <source>
        <dbReference type="PROSITE-ProRule" id="PRU00176"/>
    </source>
</evidence>
<proteinExistence type="predicted"/>
<dbReference type="GO" id="GO:0003723">
    <property type="term" value="F:RNA binding"/>
    <property type="evidence" value="ECO:0007669"/>
    <property type="project" value="UniProtKB-UniRule"/>
</dbReference>
<sequence length="506" mass="56928">MATSGMVPPGAVHIGAVALRMPPETGPLNVFVGKLPPDLHDNYIRGLLDRVGTVVAWKRTTDPISGKPKGFGYCTFSGGLDVIRALKLLDGFSIDSKNILLKVDATTQARLNEYWNAIPIALRIEEERKSERVADVLQRLYEERSSLHGGYNNDIASWGDLVSVDAPEVKEQVRGGMIMNEVEKFRLAQEERTQQQEAKRLKMIQERLRQEKEDKEKAAAAEATTPPAPEEKKPERDRSRSTGRRDRRDRDRRDSRRRSRSRSRERTRRRSRSRDRSRDRRRDRRNSAEDSPRLPQTKEPEPIATPTVPAFVPPPPPPPPKPFAPLKKIELKLNAKKESKDTKATAATASTPVFAVEDDEELKPQRAYVPLDYSEEERRAALIDAQVARSVARINSRTNDPKSIVERIPKDTTGLFKYPLDWAAVDKHGVVAAKMAPWVEKKVAEYLGEADASLVTFIVTQLTNHATPSTLIDGLSPVLDADAEPFVVSLWRRLVFEAISADVGRH</sequence>
<name>T0PXP4_SAPDV</name>
<dbReference type="InterPro" id="IPR036483">
    <property type="entry name" value="PWI_dom_sf"/>
</dbReference>
<feature type="compositionally biased region" description="Basic and acidic residues" evidence="3">
    <location>
        <begin position="210"/>
        <end position="219"/>
    </location>
</feature>
<dbReference type="InterPro" id="IPR002483">
    <property type="entry name" value="PWI_dom"/>
</dbReference>
<evidence type="ECO:0008006" key="8">
    <source>
        <dbReference type="Google" id="ProtNLM"/>
    </source>
</evidence>
<dbReference type="OrthoDB" id="6275295at2759"/>
<dbReference type="InParanoid" id="T0PXP4"/>
<dbReference type="PANTHER" id="PTHR18806:SF4">
    <property type="entry name" value="RNA-BINDING PROTEIN 25"/>
    <property type="match status" value="1"/>
</dbReference>
<dbReference type="STRING" id="1156394.T0PXP4"/>
<dbReference type="Gene3D" id="1.20.1390.10">
    <property type="entry name" value="PWI domain"/>
    <property type="match status" value="1"/>
</dbReference>
<keyword evidence="2" id="KW-0694">RNA-binding</keyword>
<dbReference type="PROSITE" id="PS50102">
    <property type="entry name" value="RRM"/>
    <property type="match status" value="1"/>
</dbReference>
<dbReference type="CDD" id="cd12446">
    <property type="entry name" value="RRM_RBM25"/>
    <property type="match status" value="1"/>
</dbReference>
<protein>
    <recommendedName>
        <fullName evidence="8">PWI domain-containing protein</fullName>
    </recommendedName>
</protein>
<dbReference type="PROSITE" id="PS51025">
    <property type="entry name" value="PWI"/>
    <property type="match status" value="1"/>
</dbReference>
<evidence type="ECO:0000259" key="5">
    <source>
        <dbReference type="PROSITE" id="PS51025"/>
    </source>
</evidence>
<dbReference type="eggNOG" id="KOG2253">
    <property type="taxonomic scope" value="Eukaryota"/>
</dbReference>
<keyword evidence="7" id="KW-1185">Reference proteome</keyword>